<organism evidence="2">
    <name type="scientific">Glycine soja</name>
    <name type="common">Wild soybean</name>
    <dbReference type="NCBI Taxonomy" id="3848"/>
    <lineage>
        <taxon>Eukaryota</taxon>
        <taxon>Viridiplantae</taxon>
        <taxon>Streptophyta</taxon>
        <taxon>Embryophyta</taxon>
        <taxon>Tracheophyta</taxon>
        <taxon>Spermatophyta</taxon>
        <taxon>Magnoliopsida</taxon>
        <taxon>eudicotyledons</taxon>
        <taxon>Gunneridae</taxon>
        <taxon>Pentapetalae</taxon>
        <taxon>rosids</taxon>
        <taxon>fabids</taxon>
        <taxon>Fabales</taxon>
        <taxon>Fabaceae</taxon>
        <taxon>Papilionoideae</taxon>
        <taxon>50 kb inversion clade</taxon>
        <taxon>NPAAA clade</taxon>
        <taxon>indigoferoid/millettioid clade</taxon>
        <taxon>Phaseoleae</taxon>
        <taxon>Glycine</taxon>
        <taxon>Glycine subgen. Soja</taxon>
    </lineage>
</organism>
<sequence>MGKVFNGVEEFSESRNVFKTVPALVLYLGAIHFNLALILWATVFLPLSKGLLVFGLLLVFVLIPVDENSIFGHKLSK</sequence>
<proteinExistence type="predicted"/>
<feature type="transmembrane region" description="Helical" evidence="1">
    <location>
        <begin position="21"/>
        <end position="41"/>
    </location>
</feature>
<dbReference type="Proteomes" id="UP000053555">
    <property type="component" value="Unassembled WGS sequence"/>
</dbReference>
<feature type="transmembrane region" description="Helical" evidence="1">
    <location>
        <begin position="47"/>
        <end position="65"/>
    </location>
</feature>
<gene>
    <name evidence="2" type="ORF">glysoja_047914</name>
</gene>
<dbReference type="GO" id="GO:0004144">
    <property type="term" value="F:diacylglycerol O-acyltransferase activity"/>
    <property type="evidence" value="ECO:0007669"/>
    <property type="project" value="UniProtKB-EC"/>
</dbReference>
<dbReference type="GO" id="GO:0003846">
    <property type="term" value="F:2-acylglycerol O-acyltransferase activity"/>
    <property type="evidence" value="ECO:0007669"/>
    <property type="project" value="UniProtKB-EC"/>
</dbReference>
<keyword evidence="1" id="KW-0472">Membrane</keyword>
<dbReference type="EMBL" id="KN663329">
    <property type="protein sequence ID" value="KHN12163.1"/>
    <property type="molecule type" value="Genomic_DNA"/>
</dbReference>
<reference evidence="2" key="1">
    <citation type="submission" date="2014-07" db="EMBL/GenBank/DDBJ databases">
        <title>Identification of a novel salt tolerance gene in wild soybean by whole-genome sequencing.</title>
        <authorList>
            <person name="Lam H.-M."/>
            <person name="Qi X."/>
            <person name="Li M.-W."/>
            <person name="Liu X."/>
            <person name="Xie M."/>
            <person name="Ni M."/>
            <person name="Xu X."/>
        </authorList>
    </citation>
    <scope>NUCLEOTIDE SEQUENCE [LARGE SCALE GENOMIC DNA]</scope>
    <source>
        <tissue evidence="2">Root</tissue>
    </source>
</reference>
<dbReference type="EC" id="2.3.1.22" evidence="2"/>
<protein>
    <submittedName>
        <fullName evidence="2">Diacylglycerol O-acyltransferase 2</fullName>
        <ecNumber evidence="2">2.3.1.20</ecNumber>
        <ecNumber evidence="2">2.3.1.22</ecNumber>
    </submittedName>
</protein>
<evidence type="ECO:0000313" key="2">
    <source>
        <dbReference type="EMBL" id="KHN12163.1"/>
    </source>
</evidence>
<keyword evidence="1" id="KW-0812">Transmembrane</keyword>
<keyword evidence="2" id="KW-0012">Acyltransferase</keyword>
<accession>A0A0B2PWP9</accession>
<dbReference type="AlphaFoldDB" id="A0A0B2PWP9"/>
<evidence type="ECO:0000256" key="1">
    <source>
        <dbReference type="SAM" id="Phobius"/>
    </source>
</evidence>
<keyword evidence="1" id="KW-1133">Transmembrane helix</keyword>
<keyword evidence="2" id="KW-0808">Transferase</keyword>
<dbReference type="EC" id="2.3.1.20" evidence="2"/>
<name>A0A0B2PWP9_GLYSO</name>